<dbReference type="PANTHER" id="PTHR32114:SF2">
    <property type="entry name" value="ABC TRANSPORTER ABCH.3"/>
    <property type="match status" value="1"/>
</dbReference>
<organism evidence="2 3">
    <name type="scientific">Sphingobacterium allocomposti</name>
    <dbReference type="NCBI Taxonomy" id="415956"/>
    <lineage>
        <taxon>Bacteria</taxon>
        <taxon>Pseudomonadati</taxon>
        <taxon>Bacteroidota</taxon>
        <taxon>Sphingobacteriia</taxon>
        <taxon>Sphingobacteriales</taxon>
        <taxon>Sphingobacteriaceae</taxon>
        <taxon>Sphingobacterium</taxon>
    </lineage>
</organism>
<dbReference type="Gene3D" id="3.40.50.300">
    <property type="entry name" value="P-loop containing nucleotide triphosphate hydrolases"/>
    <property type="match status" value="2"/>
</dbReference>
<dbReference type="PANTHER" id="PTHR32114">
    <property type="entry name" value="ABC TRANSPORTER ABCH.3"/>
    <property type="match status" value="1"/>
</dbReference>
<protein>
    <submittedName>
        <fullName evidence="2">Exonuclease SbcC</fullName>
    </submittedName>
</protein>
<keyword evidence="2" id="KW-0378">Hydrolase</keyword>
<accession>A0A5S5DMQ5</accession>
<dbReference type="SUPFAM" id="SSF52540">
    <property type="entry name" value="P-loop containing nucleoside triphosphate hydrolases"/>
    <property type="match status" value="2"/>
</dbReference>
<evidence type="ECO:0000313" key="3">
    <source>
        <dbReference type="Proteomes" id="UP000325105"/>
    </source>
</evidence>
<feature type="coiled-coil region" evidence="1">
    <location>
        <begin position="764"/>
        <end position="791"/>
    </location>
</feature>
<dbReference type="GO" id="GO:0016887">
    <property type="term" value="F:ATP hydrolysis activity"/>
    <property type="evidence" value="ECO:0007669"/>
    <property type="project" value="InterPro"/>
</dbReference>
<feature type="coiled-coil region" evidence="1">
    <location>
        <begin position="600"/>
        <end position="641"/>
    </location>
</feature>
<keyword evidence="2" id="KW-0269">Exonuclease</keyword>
<gene>
    <name evidence="2" type="ORF">BC792_103146</name>
</gene>
<dbReference type="InterPro" id="IPR027417">
    <property type="entry name" value="P-loop_NTPase"/>
</dbReference>
<dbReference type="Pfam" id="PF13558">
    <property type="entry name" value="SbcC_Walker_B"/>
    <property type="match status" value="1"/>
</dbReference>
<reference evidence="2 3" key="1">
    <citation type="submission" date="2019-07" db="EMBL/GenBank/DDBJ databases">
        <title>Genomic Encyclopedia of Archaeal and Bacterial Type Strains, Phase II (KMG-II): from individual species to whole genera.</title>
        <authorList>
            <person name="Goeker M."/>
        </authorList>
    </citation>
    <scope>NUCLEOTIDE SEQUENCE [LARGE SCALE GENOMIC DNA]</scope>
    <source>
        <strain evidence="2 3">DSM 18850</strain>
    </source>
</reference>
<name>A0A5S5DMQ5_9SPHI</name>
<dbReference type="GO" id="GO:0006302">
    <property type="term" value="P:double-strand break repair"/>
    <property type="evidence" value="ECO:0007669"/>
    <property type="project" value="InterPro"/>
</dbReference>
<feature type="coiled-coil region" evidence="1">
    <location>
        <begin position="210"/>
        <end position="337"/>
    </location>
</feature>
<proteinExistence type="predicted"/>
<feature type="coiled-coil region" evidence="1">
    <location>
        <begin position="521"/>
        <end position="562"/>
    </location>
</feature>
<evidence type="ECO:0000313" key="2">
    <source>
        <dbReference type="EMBL" id="TYP97220.1"/>
    </source>
</evidence>
<dbReference type="AlphaFoldDB" id="A0A5S5DMQ5"/>
<sequence>MLPVYLSIEGLYSYQQKQEIDFTRLTEAGLFGIFGKVGSGKSTIIEAISFALYGETERLNKQEKRTYNMLNLKSEGAHIVFDFLNYQNRKFRFVARWKRRKRFEETTTLERIAYEWRGDSWVPMESADAGLVTNLSYPNFRRTIIIPQGQFKEFLELRGKDRSEMMKEIFNLDRFDLGPKVSALQKKNNSLLEHLKGALSGFESVSMEVLAAKQEELASAQKTLAAVRAETSVLEQEIARLTEGRRLRADLAIKQQEAAKLLNEQAKIDTLEKDLNIYERTSVAFREILHHTQQLNKEKEQLTFKIETLTGKKQDILSQLEQQEQEWENIVAEYLRLDAFKAESDDLQLLVGIAQNRKLQASLNKRIADGQPHLLRVQEEEKKLLEAIGAKESELESLKNSKIDTSILLALESWYQTDEHLSAQIEQLGKQADLLRGELAEIASIFDTQGLAIDAWEALLLDQEDQWNTALIELQHEETQLQVQTKLAAFAHDLVEGQACPLCGSLDHPSPMIMHDLHLYEKDLTDRRSELRNNLRQLKEKYQQLMQASTRWKEKNEQVEQVDSAHMQLLERRSLHRQQFSWDSFSATDKTLFLSYKDKNKLEEQHIKRVEQTLKDARSQLQDTQLKIEKYRNSLNEFEQRMAVTAGLIQQSEAQLRILTVQDFALLDETQLLYRKLQVEEKVRLLEDSHKRLSESIQQLKTNFAHINGERSAAKEQFQQLYQQLSARQAEISALLKEHGFGDIMQVQQILQRNIDIDSTKKVIQEFHVRLDSLSSQIADLEKRVAEDQFDEVTFEEKMNLHSLKREELELQIRFTGALEKECARLQVEFAKKEKLLDAYEKLNLRKSNLTTLENLFRGSGFVNYVSSIHLQRLCEIANVRFHRLTRNKLSLTVNENNEFEVVDFLNNGFRRSVKTLSGGQSFQASLCLALALAENVQSLNKADKNFFFIDEGFGTQDAESINVVFETLQYLHKERRIVGIISHVEELKERIPRAVTVVNDVNNGSQLHYVG</sequence>
<feature type="coiled-coil region" evidence="1">
    <location>
        <begin position="683"/>
        <end position="717"/>
    </location>
</feature>
<dbReference type="GO" id="GO:0004527">
    <property type="term" value="F:exonuclease activity"/>
    <property type="evidence" value="ECO:0007669"/>
    <property type="project" value="UniProtKB-KW"/>
</dbReference>
<keyword evidence="2" id="KW-0540">Nuclease</keyword>
<keyword evidence="1" id="KW-0175">Coiled coil</keyword>
<dbReference type="RefSeq" id="WP_148907612.1">
    <property type="nucleotide sequence ID" value="NZ_VNHX01000003.1"/>
</dbReference>
<dbReference type="Proteomes" id="UP000325105">
    <property type="component" value="Unassembled WGS sequence"/>
</dbReference>
<comment type="caution">
    <text evidence="2">The sequence shown here is derived from an EMBL/GenBank/DDBJ whole genome shotgun (WGS) entry which is preliminary data.</text>
</comment>
<dbReference type="EMBL" id="VNHX01000003">
    <property type="protein sequence ID" value="TYP97220.1"/>
    <property type="molecule type" value="Genomic_DNA"/>
</dbReference>
<dbReference type="OrthoDB" id="9795626at2"/>
<evidence type="ECO:0000256" key="1">
    <source>
        <dbReference type="SAM" id="Coils"/>
    </source>
</evidence>
<keyword evidence="3" id="KW-1185">Reference proteome</keyword>